<feature type="domain" description="RRM" evidence="5">
    <location>
        <begin position="281"/>
        <end position="359"/>
    </location>
</feature>
<feature type="compositionally biased region" description="Polar residues" evidence="4">
    <location>
        <begin position="516"/>
        <end position="533"/>
    </location>
</feature>
<dbReference type="SMART" id="SM00360">
    <property type="entry name" value="RRM"/>
    <property type="match status" value="2"/>
</dbReference>
<dbReference type="AlphaFoldDB" id="B6DTL2"/>
<feature type="region of interest" description="Disordered" evidence="4">
    <location>
        <begin position="382"/>
        <end position="401"/>
    </location>
</feature>
<evidence type="ECO:0000313" key="6">
    <source>
        <dbReference type="EMBL" id="ACI16046.1"/>
    </source>
</evidence>
<dbReference type="CDD" id="cd12362">
    <property type="entry name" value="RRM3_CELF1-6"/>
    <property type="match status" value="1"/>
</dbReference>
<proteinExistence type="predicted"/>
<dbReference type="CDD" id="cd00590">
    <property type="entry name" value="RRM_SF"/>
    <property type="match status" value="1"/>
</dbReference>
<dbReference type="InterPro" id="IPR012677">
    <property type="entry name" value="Nucleotide-bd_a/b_plait_sf"/>
</dbReference>
<evidence type="ECO:0000256" key="3">
    <source>
        <dbReference type="PROSITE-ProRule" id="PRU00176"/>
    </source>
</evidence>
<dbReference type="InterPro" id="IPR000504">
    <property type="entry name" value="RRM_dom"/>
</dbReference>
<feature type="compositionally biased region" description="Polar residues" evidence="4">
    <location>
        <begin position="121"/>
        <end position="130"/>
    </location>
</feature>
<dbReference type="GO" id="GO:0003723">
    <property type="term" value="F:RNA binding"/>
    <property type="evidence" value="ECO:0007669"/>
    <property type="project" value="UniProtKB-UniRule"/>
</dbReference>
<accession>B6DTL2</accession>
<feature type="compositionally biased region" description="Polar residues" evidence="4">
    <location>
        <begin position="571"/>
        <end position="600"/>
    </location>
</feature>
<keyword evidence="2 3" id="KW-0694">RNA-binding</keyword>
<evidence type="ECO:0000256" key="4">
    <source>
        <dbReference type="SAM" id="MobiDB-lite"/>
    </source>
</evidence>
<feature type="compositionally biased region" description="Polar residues" evidence="4">
    <location>
        <begin position="1"/>
        <end position="10"/>
    </location>
</feature>
<dbReference type="EMBL" id="FJ168556">
    <property type="protein sequence ID" value="ACI16046.1"/>
    <property type="molecule type" value="Genomic_DNA"/>
</dbReference>
<keyword evidence="1" id="KW-0677">Repeat</keyword>
<evidence type="ECO:0000256" key="1">
    <source>
        <dbReference type="ARBA" id="ARBA00022737"/>
    </source>
</evidence>
<dbReference type="Gene3D" id="3.30.70.330">
    <property type="match status" value="2"/>
</dbReference>
<dbReference type="PROSITE" id="PS50102">
    <property type="entry name" value="RRM"/>
    <property type="match status" value="2"/>
</dbReference>
<feature type="domain" description="RRM" evidence="5">
    <location>
        <begin position="195"/>
        <end position="273"/>
    </location>
</feature>
<protein>
    <submittedName>
        <fullName evidence="6">RNA-binding protein</fullName>
    </submittedName>
</protein>
<dbReference type="SUPFAM" id="SSF54928">
    <property type="entry name" value="RNA-binding domain, RBD"/>
    <property type="match status" value="1"/>
</dbReference>
<feature type="compositionally biased region" description="Low complexity" evidence="4">
    <location>
        <begin position="131"/>
        <end position="145"/>
    </location>
</feature>
<organism evidence="6">
    <name type="scientific">Bodo saltans</name>
    <name type="common">Flagellated protozoan</name>
    <dbReference type="NCBI Taxonomy" id="75058"/>
    <lineage>
        <taxon>Eukaryota</taxon>
        <taxon>Discoba</taxon>
        <taxon>Euglenozoa</taxon>
        <taxon>Kinetoplastea</taxon>
        <taxon>Metakinetoplastina</taxon>
        <taxon>Eubodonida</taxon>
        <taxon>Bodonidae</taxon>
        <taxon>Bodo</taxon>
    </lineage>
</organism>
<feature type="region of interest" description="Disordered" evidence="4">
    <location>
        <begin position="121"/>
        <end position="154"/>
    </location>
</feature>
<sequence length="600" mass="62692">MWGTTTATNHTNDDECRSDGASVAHSRSANNSMCTAFATSPYFSSFSQNFEFLSSGTKAVAAVPGGFGSSLGGLSTYFGSSDPSSYGASSSVLNHSAVALFLKSTPSLNEDTNAVAVGQQSDAGQTDEVNSSGTPPQSSVSPQSPMAGGDLWPALDNKPNSVVERCRPLLRPSTDDTITEASCHEANGKASSKTENIFVTHLPTHVDDNELRSLFEPYGDIVSSVVMRDIFSGASRGVGFVLFEDSLSADRAIAAMHRSSVAGKTITVQRGKNFAQGTPTTRVFIRNIPKGVTEAQVRELCAPFGQIAWLSVHSDSVKSSSKAPRRNIAFVNYTTIEEAKAAADGLHATRPFVATCDDPGGDGHGDLIVPILTKVVVESLPTKTTRKEKRAVSGGAANDELLGSSSEDKHYLVDVERFLGNGKRKSTGANKASSVAGASPAMKEDDMADSTSSVTTKRRTRGAGVGAGAGVGVLSTSLSIETLQFHPQVVVPLGGDGDIATQPVSASRNHRRSQHSKYAQHSGQTQPNTTMNVSVGILPPPPPYFTSPSIASAASSSAPLHLRQLLETPPISRNSTATNKGVTTSGRKGSSSIHLPHSGS</sequence>
<evidence type="ECO:0000256" key="2">
    <source>
        <dbReference type="ARBA" id="ARBA00022884"/>
    </source>
</evidence>
<dbReference type="VEuPathDB" id="TriTrypDB:BSAL_94475"/>
<dbReference type="PANTHER" id="PTHR24012">
    <property type="entry name" value="RNA BINDING PROTEIN"/>
    <property type="match status" value="1"/>
</dbReference>
<name>B6DTL2_BODSA</name>
<feature type="region of interest" description="Disordered" evidence="4">
    <location>
        <begin position="500"/>
        <end position="540"/>
    </location>
</feature>
<feature type="region of interest" description="Disordered" evidence="4">
    <location>
        <begin position="1"/>
        <end position="21"/>
    </location>
</feature>
<dbReference type="InterPro" id="IPR035979">
    <property type="entry name" value="RBD_domain_sf"/>
</dbReference>
<dbReference type="Pfam" id="PF00076">
    <property type="entry name" value="RRM_1"/>
    <property type="match status" value="2"/>
</dbReference>
<evidence type="ECO:0000259" key="5">
    <source>
        <dbReference type="PROSITE" id="PS50102"/>
    </source>
</evidence>
<feature type="region of interest" description="Disordered" evidence="4">
    <location>
        <begin position="422"/>
        <end position="464"/>
    </location>
</feature>
<feature type="region of interest" description="Disordered" evidence="4">
    <location>
        <begin position="564"/>
        <end position="600"/>
    </location>
</feature>
<reference evidence="6" key="1">
    <citation type="submission" date="2008-08" db="EMBL/GenBank/DDBJ databases">
        <title>Insights into the genome sequence of a free-living kinetoplastid: Bodo saltans (Kinetoplastida: Euglenozoa).</title>
        <authorList>
            <person name="Jackson A.P."/>
            <person name="Quail M.A."/>
            <person name="Berriman M."/>
        </authorList>
    </citation>
    <scope>NUCLEOTIDE SEQUENCE</scope>
    <source>
        <strain evidence="6">Lake Konstanz</strain>
    </source>
</reference>